<evidence type="ECO:0000256" key="1">
    <source>
        <dbReference type="SAM" id="Phobius"/>
    </source>
</evidence>
<organism evidence="2">
    <name type="scientific">viral metagenome</name>
    <dbReference type="NCBI Taxonomy" id="1070528"/>
    <lineage>
        <taxon>unclassified sequences</taxon>
        <taxon>metagenomes</taxon>
        <taxon>organismal metagenomes</taxon>
    </lineage>
</organism>
<proteinExistence type="predicted"/>
<accession>A0A6C0KXX0</accession>
<reference evidence="2" key="1">
    <citation type="journal article" date="2020" name="Nature">
        <title>Giant virus diversity and host interactions through global metagenomics.</title>
        <authorList>
            <person name="Schulz F."/>
            <person name="Roux S."/>
            <person name="Paez-Espino D."/>
            <person name="Jungbluth S."/>
            <person name="Walsh D.A."/>
            <person name="Denef V.J."/>
            <person name="McMahon K.D."/>
            <person name="Konstantinidis K.T."/>
            <person name="Eloe-Fadrosh E.A."/>
            <person name="Kyrpides N.C."/>
            <person name="Woyke T."/>
        </authorList>
    </citation>
    <scope>NUCLEOTIDE SEQUENCE</scope>
    <source>
        <strain evidence="2">GVMAG-S-3300013286-35</strain>
    </source>
</reference>
<dbReference type="AlphaFoldDB" id="A0A6C0KXX0"/>
<evidence type="ECO:0000313" key="2">
    <source>
        <dbReference type="EMBL" id="QHU21966.1"/>
    </source>
</evidence>
<protein>
    <submittedName>
        <fullName evidence="2">Uncharacterized protein</fullName>
    </submittedName>
</protein>
<name>A0A6C0KXX0_9ZZZZ</name>
<keyword evidence="1" id="KW-1133">Transmembrane helix</keyword>
<keyword evidence="1" id="KW-0812">Transmembrane</keyword>
<dbReference type="EMBL" id="MN740993">
    <property type="protein sequence ID" value="QHU21966.1"/>
    <property type="molecule type" value="Genomic_DNA"/>
</dbReference>
<sequence length="96" mass="10405">MNLLFPSLVVVLVTTALAFFVASAIAPLILLITSSLVLIYAYTLHRSQFDNEYKSSTWQNNLRPVAPLVLVGVVIALAAGYHFMTSTGPVAGGRRR</sequence>
<keyword evidence="1" id="KW-0472">Membrane</keyword>
<feature type="transmembrane region" description="Helical" evidence="1">
    <location>
        <begin position="28"/>
        <end position="44"/>
    </location>
</feature>
<feature type="transmembrane region" description="Helical" evidence="1">
    <location>
        <begin position="65"/>
        <end position="84"/>
    </location>
</feature>